<gene>
    <name evidence="3" type="ORF">AUJ73_01220</name>
</gene>
<feature type="domain" description="Glycosyl transferase family 1" evidence="2">
    <location>
        <begin position="196"/>
        <end position="354"/>
    </location>
</feature>
<protein>
    <recommendedName>
        <fullName evidence="2">Glycosyl transferase family 1 domain-containing protein</fullName>
    </recommendedName>
</protein>
<dbReference type="InterPro" id="IPR001296">
    <property type="entry name" value="Glyco_trans_1"/>
</dbReference>
<evidence type="ECO:0000313" key="4">
    <source>
        <dbReference type="Proteomes" id="UP000183120"/>
    </source>
</evidence>
<dbReference type="PANTHER" id="PTHR45918">
    <property type="entry name" value="ALPHA-1,3/1,6-MANNOSYLTRANSFERASE ALG2"/>
    <property type="match status" value="1"/>
</dbReference>
<reference evidence="3 4" key="1">
    <citation type="journal article" date="2016" name="Environ. Microbiol.">
        <title>Genomic resolution of a cold subsurface aquifer community provides metabolic insights for novel microbes adapted to high CO concentrations.</title>
        <authorList>
            <person name="Probst A.J."/>
            <person name="Castelle C.J."/>
            <person name="Singh A."/>
            <person name="Brown C.T."/>
            <person name="Anantharaman K."/>
            <person name="Sharon I."/>
            <person name="Hug L.A."/>
            <person name="Burstein D."/>
            <person name="Emerson J.B."/>
            <person name="Thomas B.C."/>
            <person name="Banfield J.F."/>
        </authorList>
    </citation>
    <scope>NUCLEOTIDE SEQUENCE [LARGE SCALE GENOMIC DNA]</scope>
    <source>
        <strain evidence="3">CG1_02_37_22</strain>
    </source>
</reference>
<accession>A0A1J4TYL5</accession>
<evidence type="ECO:0000259" key="2">
    <source>
        <dbReference type="Pfam" id="PF00534"/>
    </source>
</evidence>
<dbReference type="GO" id="GO:0004378">
    <property type="term" value="F:GDP-Man:Man(1)GlcNAc(2)-PP-Dol alpha-1,3-mannosyltransferase activity"/>
    <property type="evidence" value="ECO:0007669"/>
    <property type="project" value="InterPro"/>
</dbReference>
<evidence type="ECO:0000256" key="1">
    <source>
        <dbReference type="ARBA" id="ARBA00022679"/>
    </source>
</evidence>
<dbReference type="AlphaFoldDB" id="A0A1J4TYL5"/>
<sequence length="376" mass="43498">MKVAIIHDYIKEYGGAERVLEVLHEIWPDAPIFTTVYLPEFLGPHKTRFKDWEIRTSWFQNIPFVHKLISPLRILTPWVFENWDFSDFDLIVVSATGAFFPNLIVCKPETLQICYCHTPPRYLYGYPTARNWKKNALGRIVGEYVNHDLRQVDFMAAQRPDFFIANSLEIKRRIWKFYRKEATVIYPPVLINSKLETRNSKQNTKGRKYYLTGGRLARAKHINIAIEACNRLNLPLKVFGKSFADYMDELRGIAGPTIKFIGEVSEIELVNLYKGAEALLFPSEYEDFGIIPIEAMAQGIPVVAYRSGGVKETVIDGKTGVFFDELSADSLSKAISKLSKLKIKREECIKQARKFSKERFKKEIKEFIREHLTDNI</sequence>
<organism evidence="3 4">
    <name type="scientific">Candidatus Gottesmanbacteria bacterium CG1_02_37_22</name>
    <dbReference type="NCBI Taxonomy" id="1805209"/>
    <lineage>
        <taxon>Bacteria</taxon>
        <taxon>Candidatus Gottesmaniibacteriota</taxon>
    </lineage>
</organism>
<dbReference type="EMBL" id="MNUY01000017">
    <property type="protein sequence ID" value="OIO15151.1"/>
    <property type="molecule type" value="Genomic_DNA"/>
</dbReference>
<name>A0A1J4TYL5_9BACT</name>
<dbReference type="PANTHER" id="PTHR45918:SF1">
    <property type="entry name" value="ALPHA-1,3_1,6-MANNOSYLTRANSFERASE ALG2"/>
    <property type="match status" value="1"/>
</dbReference>
<dbReference type="InterPro" id="IPR027054">
    <property type="entry name" value="ALG2"/>
</dbReference>
<dbReference type="Proteomes" id="UP000183120">
    <property type="component" value="Unassembled WGS sequence"/>
</dbReference>
<evidence type="ECO:0000313" key="3">
    <source>
        <dbReference type="EMBL" id="OIO15151.1"/>
    </source>
</evidence>
<dbReference type="Gene3D" id="3.40.50.2000">
    <property type="entry name" value="Glycogen Phosphorylase B"/>
    <property type="match status" value="1"/>
</dbReference>
<proteinExistence type="predicted"/>
<comment type="caution">
    <text evidence="3">The sequence shown here is derived from an EMBL/GenBank/DDBJ whole genome shotgun (WGS) entry which is preliminary data.</text>
</comment>
<dbReference type="STRING" id="1805209.AUJ73_01220"/>
<keyword evidence="1" id="KW-0808">Transferase</keyword>
<dbReference type="Pfam" id="PF00534">
    <property type="entry name" value="Glycos_transf_1"/>
    <property type="match status" value="1"/>
</dbReference>
<dbReference type="SUPFAM" id="SSF53756">
    <property type="entry name" value="UDP-Glycosyltransferase/glycogen phosphorylase"/>
    <property type="match status" value="1"/>
</dbReference>